<feature type="transmembrane region" description="Helical" evidence="1">
    <location>
        <begin position="14"/>
        <end position="34"/>
    </location>
</feature>
<feature type="transmembrane region" description="Helical" evidence="1">
    <location>
        <begin position="95"/>
        <end position="113"/>
    </location>
</feature>
<dbReference type="GO" id="GO:0005886">
    <property type="term" value="C:plasma membrane"/>
    <property type="evidence" value="ECO:0007669"/>
    <property type="project" value="InterPro"/>
</dbReference>
<reference evidence="2 3" key="1">
    <citation type="submission" date="2016-11" db="EMBL/GenBank/DDBJ databases">
        <authorList>
            <person name="Jaros S."/>
            <person name="Januszkiewicz K."/>
            <person name="Wedrychowicz H."/>
        </authorList>
    </citation>
    <scope>NUCLEOTIDE SEQUENCE [LARGE SCALE GENOMIC DNA]</scope>
    <source>
        <strain evidence="2 3">DSM 8605</strain>
    </source>
</reference>
<sequence length="213" mass="23673">MFLSASIGENLTEIFSYPTTYITLLGVLILLIGLNKMKKIQFTTKMLTFMGLAIALTAVLKMFKVYQAPFGGSVTFGSMIPILLVGYFYGTEVGLLTGFVYGIVDLILGPYILHPVQVLFDYPLPFMMLGLIGLFKGRDKKFVFLGTLVAVSARFMCHYFAGVVFWGSYAPEGMSPYLYSLLYNGSYLVFDSIIVIVILAILPLDKLKKIITE</sequence>
<protein>
    <submittedName>
        <fullName evidence="2">Thiamine transporter</fullName>
    </submittedName>
</protein>
<dbReference type="InterPro" id="IPR012651">
    <property type="entry name" value="Thia_Transptr_ThiT"/>
</dbReference>
<evidence type="ECO:0000256" key="1">
    <source>
        <dbReference type="SAM" id="Phobius"/>
    </source>
</evidence>
<dbReference type="Pfam" id="PF09515">
    <property type="entry name" value="Thia_YuaJ"/>
    <property type="match status" value="1"/>
</dbReference>
<keyword evidence="3" id="KW-1185">Reference proteome</keyword>
<name>A0A1M5UXF6_9CLOT</name>
<proteinExistence type="predicted"/>
<dbReference type="NCBIfam" id="TIGR02357">
    <property type="entry name" value="ECF_ThiT_YuaJ"/>
    <property type="match status" value="1"/>
</dbReference>
<dbReference type="Gene3D" id="1.10.1760.20">
    <property type="match status" value="1"/>
</dbReference>
<dbReference type="EMBL" id="FQXM01000009">
    <property type="protein sequence ID" value="SHH67685.1"/>
    <property type="molecule type" value="Genomic_DNA"/>
</dbReference>
<evidence type="ECO:0000313" key="3">
    <source>
        <dbReference type="Proteomes" id="UP000184447"/>
    </source>
</evidence>
<feature type="transmembrane region" description="Helical" evidence="1">
    <location>
        <begin position="46"/>
        <end position="63"/>
    </location>
</feature>
<evidence type="ECO:0000313" key="2">
    <source>
        <dbReference type="EMBL" id="SHH67685.1"/>
    </source>
</evidence>
<keyword evidence="1" id="KW-1133">Transmembrane helix</keyword>
<feature type="transmembrane region" description="Helical" evidence="1">
    <location>
        <begin position="186"/>
        <end position="204"/>
    </location>
</feature>
<keyword evidence="1" id="KW-0812">Transmembrane</keyword>
<dbReference type="GO" id="GO:0015234">
    <property type="term" value="F:thiamine transmembrane transporter activity"/>
    <property type="evidence" value="ECO:0007669"/>
    <property type="project" value="InterPro"/>
</dbReference>
<organism evidence="2 3">
    <name type="scientific">Clostridium grantii DSM 8605</name>
    <dbReference type="NCBI Taxonomy" id="1121316"/>
    <lineage>
        <taxon>Bacteria</taxon>
        <taxon>Bacillati</taxon>
        <taxon>Bacillota</taxon>
        <taxon>Clostridia</taxon>
        <taxon>Eubacteriales</taxon>
        <taxon>Clostridiaceae</taxon>
        <taxon>Clostridium</taxon>
    </lineage>
</organism>
<dbReference type="RefSeq" id="WP_073338270.1">
    <property type="nucleotide sequence ID" value="NZ_FQXM01000009.1"/>
</dbReference>
<dbReference type="OrthoDB" id="9795813at2"/>
<dbReference type="STRING" id="1121316.SAMN02745207_01975"/>
<dbReference type="AlphaFoldDB" id="A0A1M5UXF6"/>
<feature type="transmembrane region" description="Helical" evidence="1">
    <location>
        <begin position="142"/>
        <end position="166"/>
    </location>
</feature>
<feature type="transmembrane region" description="Helical" evidence="1">
    <location>
        <begin position="119"/>
        <end position="135"/>
    </location>
</feature>
<gene>
    <name evidence="2" type="ORF">SAMN02745207_01975</name>
</gene>
<dbReference type="Proteomes" id="UP000184447">
    <property type="component" value="Unassembled WGS sequence"/>
</dbReference>
<keyword evidence="1" id="KW-0472">Membrane</keyword>
<accession>A0A1M5UXF6</accession>
<feature type="transmembrane region" description="Helical" evidence="1">
    <location>
        <begin position="69"/>
        <end position="88"/>
    </location>
</feature>